<gene>
    <name evidence="10" type="ORF">JOD45_001539</name>
</gene>
<dbReference type="Proteomes" id="UP000808914">
    <property type="component" value="Unassembled WGS sequence"/>
</dbReference>
<evidence type="ECO:0000256" key="2">
    <source>
        <dbReference type="ARBA" id="ARBA00022801"/>
    </source>
</evidence>
<dbReference type="PROSITE" id="PS51194">
    <property type="entry name" value="HELICASE_CTER"/>
    <property type="match status" value="1"/>
</dbReference>
<dbReference type="Pfam" id="PF00270">
    <property type="entry name" value="DEAD"/>
    <property type="match status" value="1"/>
</dbReference>
<keyword evidence="4" id="KW-0067">ATP-binding</keyword>
<protein>
    <recommendedName>
        <fullName evidence="6">ATP-dependent DNA helicase RecQ</fullName>
    </recommendedName>
    <alternativeName>
        <fullName evidence="7">DNA 3'-5' helicase RecQ</fullName>
    </alternativeName>
</protein>
<comment type="caution">
    <text evidence="10">The sequence shown here is derived from an EMBL/GenBank/DDBJ whole genome shotgun (WGS) entry which is preliminary data.</text>
</comment>
<keyword evidence="3 10" id="KW-0347">Helicase</keyword>
<dbReference type="InterPro" id="IPR011545">
    <property type="entry name" value="DEAD/DEAH_box_helicase_dom"/>
</dbReference>
<sequence length="499" mass="57645">MLEKILKDRFGYSQFREGQREVIEDVLNKKDVFAMLPTGSGKSLCYLLPGYMMRGLVVIVSPLLSLMEDQCQQIHMLGEKRAASLNSFLNAKEKAIILERLRQLKFLFISPEMLQTDRVIHKLSKCQISLFVVDEAHCISQWGHEFRPDYLKLADVRESLGNPACLALTATANAKVRHDILTQLRITGASQHIYSIDRENIALHVYKLNHIDRKITETIETVSNIKGPGIIYFYSREWAERLSRMIENQTNLRVAYYHGGLQMEDRLLIQHQFLNNQLDIICCTNAFGMGINKPNVRFVIHFHYPREINSYIQEIGRAGRDGLPSIAVAFYCDEDRVLPQALIESEYPDQETLPRILQRMMSRYPLTETDTLSLFMEEGCSETAARFLQYQLSQINIKAYAIEELGAYIERKIQSRKKQKLQELDDMESWLKTKGCRREALLKFYGERKTKTMAQCCDYCGSSINEFKKAKETDPKAPLTSNSWRETLRQLLGEKAGIR</sequence>
<evidence type="ECO:0000256" key="5">
    <source>
        <dbReference type="ARBA" id="ARBA00023125"/>
    </source>
</evidence>
<evidence type="ECO:0000256" key="7">
    <source>
        <dbReference type="ARBA" id="ARBA00044550"/>
    </source>
</evidence>
<dbReference type="GO" id="GO:0016787">
    <property type="term" value="F:hydrolase activity"/>
    <property type="evidence" value="ECO:0007669"/>
    <property type="project" value="UniProtKB-KW"/>
</dbReference>
<evidence type="ECO:0000259" key="9">
    <source>
        <dbReference type="PROSITE" id="PS51194"/>
    </source>
</evidence>
<organism evidence="10 11">
    <name type="scientific">Scopulibacillus daqui</name>
    <dbReference type="NCBI Taxonomy" id="1469162"/>
    <lineage>
        <taxon>Bacteria</taxon>
        <taxon>Bacillati</taxon>
        <taxon>Bacillota</taxon>
        <taxon>Bacilli</taxon>
        <taxon>Bacillales</taxon>
        <taxon>Sporolactobacillaceae</taxon>
        <taxon>Scopulibacillus</taxon>
    </lineage>
</organism>
<evidence type="ECO:0000256" key="3">
    <source>
        <dbReference type="ARBA" id="ARBA00022806"/>
    </source>
</evidence>
<evidence type="ECO:0000256" key="1">
    <source>
        <dbReference type="ARBA" id="ARBA00022741"/>
    </source>
</evidence>
<evidence type="ECO:0000313" key="11">
    <source>
        <dbReference type="Proteomes" id="UP000808914"/>
    </source>
</evidence>
<dbReference type="SUPFAM" id="SSF52540">
    <property type="entry name" value="P-loop containing nucleoside triphosphate hydrolases"/>
    <property type="match status" value="1"/>
</dbReference>
<dbReference type="RefSeq" id="WP_205003255.1">
    <property type="nucleotide sequence ID" value="NZ_JAFBER010000007.1"/>
</dbReference>
<dbReference type="EMBL" id="JAFBER010000007">
    <property type="protein sequence ID" value="MBM7645328.1"/>
    <property type="molecule type" value="Genomic_DNA"/>
</dbReference>
<keyword evidence="11" id="KW-1185">Reference proteome</keyword>
<reference evidence="10 11" key="1">
    <citation type="submission" date="2021-01" db="EMBL/GenBank/DDBJ databases">
        <title>Genomic Encyclopedia of Type Strains, Phase IV (KMG-IV): sequencing the most valuable type-strain genomes for metagenomic binning, comparative biology and taxonomic classification.</title>
        <authorList>
            <person name="Goeker M."/>
        </authorList>
    </citation>
    <scope>NUCLEOTIDE SEQUENCE [LARGE SCALE GENOMIC DNA]</scope>
    <source>
        <strain evidence="10 11">DSM 28236</strain>
    </source>
</reference>
<evidence type="ECO:0000313" key="10">
    <source>
        <dbReference type="EMBL" id="MBM7645328.1"/>
    </source>
</evidence>
<dbReference type="GO" id="GO:0003678">
    <property type="term" value="F:DNA helicase activity"/>
    <property type="evidence" value="ECO:0007669"/>
    <property type="project" value="UniProtKB-EC"/>
</dbReference>
<dbReference type="Pfam" id="PF00271">
    <property type="entry name" value="Helicase_C"/>
    <property type="match status" value="1"/>
</dbReference>
<feature type="domain" description="Helicase ATP-binding" evidence="8">
    <location>
        <begin position="23"/>
        <end position="190"/>
    </location>
</feature>
<dbReference type="SMART" id="SM00487">
    <property type="entry name" value="DEXDc"/>
    <property type="match status" value="1"/>
</dbReference>
<evidence type="ECO:0000256" key="6">
    <source>
        <dbReference type="ARBA" id="ARBA00044535"/>
    </source>
</evidence>
<dbReference type="InterPro" id="IPR014001">
    <property type="entry name" value="Helicase_ATP-bd"/>
</dbReference>
<dbReference type="InterPro" id="IPR004589">
    <property type="entry name" value="DNA_helicase_ATP-dep_RecQ"/>
</dbReference>
<dbReference type="Pfam" id="PF16124">
    <property type="entry name" value="RecQ_Zn_bind"/>
    <property type="match status" value="1"/>
</dbReference>
<dbReference type="PANTHER" id="PTHR13710">
    <property type="entry name" value="DNA HELICASE RECQ FAMILY MEMBER"/>
    <property type="match status" value="1"/>
</dbReference>
<dbReference type="PROSITE" id="PS51192">
    <property type="entry name" value="HELICASE_ATP_BIND_1"/>
    <property type="match status" value="1"/>
</dbReference>
<dbReference type="InterPro" id="IPR032284">
    <property type="entry name" value="RecQ_Zn-bd"/>
</dbReference>
<dbReference type="SMART" id="SM00490">
    <property type="entry name" value="HELICc"/>
    <property type="match status" value="1"/>
</dbReference>
<dbReference type="InterPro" id="IPR002464">
    <property type="entry name" value="DNA/RNA_helicase_DEAH_CS"/>
</dbReference>
<keyword evidence="5" id="KW-0238">DNA-binding</keyword>
<evidence type="ECO:0000259" key="8">
    <source>
        <dbReference type="PROSITE" id="PS51192"/>
    </source>
</evidence>
<dbReference type="Gene3D" id="3.40.50.300">
    <property type="entry name" value="P-loop containing nucleotide triphosphate hydrolases"/>
    <property type="match status" value="2"/>
</dbReference>
<keyword evidence="1" id="KW-0547">Nucleotide-binding</keyword>
<accession>A0ABS2PZ54</accession>
<dbReference type="PANTHER" id="PTHR13710:SF84">
    <property type="entry name" value="ATP-DEPENDENT DNA HELICASE RECS-RELATED"/>
    <property type="match status" value="1"/>
</dbReference>
<dbReference type="PROSITE" id="PS00690">
    <property type="entry name" value="DEAH_ATP_HELICASE"/>
    <property type="match status" value="1"/>
</dbReference>
<dbReference type="InterPro" id="IPR001650">
    <property type="entry name" value="Helicase_C-like"/>
</dbReference>
<dbReference type="CDD" id="cd17920">
    <property type="entry name" value="DEXHc_RecQ"/>
    <property type="match status" value="1"/>
</dbReference>
<keyword evidence="2 10" id="KW-0378">Hydrolase</keyword>
<dbReference type="InterPro" id="IPR027417">
    <property type="entry name" value="P-loop_NTPase"/>
</dbReference>
<name>A0ABS2PZ54_9BACL</name>
<feature type="domain" description="Helicase C-terminal" evidence="9">
    <location>
        <begin position="214"/>
        <end position="361"/>
    </location>
</feature>
<proteinExistence type="predicted"/>
<dbReference type="NCBIfam" id="TIGR00614">
    <property type="entry name" value="recQ_fam"/>
    <property type="match status" value="1"/>
</dbReference>
<evidence type="ECO:0000256" key="4">
    <source>
        <dbReference type="ARBA" id="ARBA00022840"/>
    </source>
</evidence>